<dbReference type="AlphaFoldDB" id="A0A9D5QDW4"/>
<dbReference type="Proteomes" id="UP000630660">
    <property type="component" value="Unassembled WGS sequence"/>
</dbReference>
<dbReference type="InterPro" id="IPR004942">
    <property type="entry name" value="Roadblock/LAMTOR2_dom"/>
</dbReference>
<evidence type="ECO:0000313" key="2">
    <source>
        <dbReference type="EMBL" id="MBD3364470.1"/>
    </source>
</evidence>
<protein>
    <recommendedName>
        <fullName evidence="1">Roadblock/LAMTOR2 domain-containing protein</fullName>
    </recommendedName>
</protein>
<reference evidence="2" key="1">
    <citation type="submission" date="2019-11" db="EMBL/GenBank/DDBJ databases">
        <title>Microbial mats filling the niche in hypersaline microbial mats.</title>
        <authorList>
            <person name="Wong H.L."/>
            <person name="Macleod F.I."/>
            <person name="White R.A. III"/>
            <person name="Burns B.P."/>
        </authorList>
    </citation>
    <scope>NUCLEOTIDE SEQUENCE</scope>
    <source>
        <strain evidence="2">Bin_327</strain>
    </source>
</reference>
<name>A0A9D5QDW4_UNCW3</name>
<dbReference type="EMBL" id="WJKJ01000149">
    <property type="protein sequence ID" value="MBD3364470.1"/>
    <property type="molecule type" value="Genomic_DNA"/>
</dbReference>
<evidence type="ECO:0000313" key="3">
    <source>
        <dbReference type="Proteomes" id="UP000630660"/>
    </source>
</evidence>
<dbReference type="SMART" id="SM00960">
    <property type="entry name" value="Robl_LC7"/>
    <property type="match status" value="1"/>
</dbReference>
<comment type="caution">
    <text evidence="2">The sequence shown here is derived from an EMBL/GenBank/DDBJ whole genome shotgun (WGS) entry which is preliminary data.</text>
</comment>
<evidence type="ECO:0000259" key="1">
    <source>
        <dbReference type="SMART" id="SM00960"/>
    </source>
</evidence>
<organism evidence="2 3">
    <name type="scientific">candidate division WOR-3 bacterium</name>
    <dbReference type="NCBI Taxonomy" id="2052148"/>
    <lineage>
        <taxon>Bacteria</taxon>
        <taxon>Bacteria division WOR-3</taxon>
    </lineage>
</organism>
<sequence length="130" mass="14002">MDEKNEVKEPSQDRLIQKLNRELDDLKADYPEIRAAAIVSADGNLMAARPEGAGDERLAAMSAFLLNSVKKAGEGLGWSNPGYILVQHPEGYLLAAQAGKSIITLATAPGVKLGLLLYDIQQSATRLKKV</sequence>
<feature type="domain" description="Roadblock/LAMTOR2" evidence="1">
    <location>
        <begin position="20"/>
        <end position="107"/>
    </location>
</feature>
<dbReference type="Gene3D" id="3.30.450.30">
    <property type="entry name" value="Dynein light chain 2a, cytoplasmic"/>
    <property type="match status" value="1"/>
</dbReference>
<dbReference type="CDD" id="cd18773">
    <property type="entry name" value="PDC1_HK_sensor"/>
    <property type="match status" value="1"/>
</dbReference>
<dbReference type="Pfam" id="PF03259">
    <property type="entry name" value="Robl_LC7"/>
    <property type="match status" value="1"/>
</dbReference>
<accession>A0A9D5QDW4</accession>
<dbReference type="SUPFAM" id="SSF103196">
    <property type="entry name" value="Roadblock/LC7 domain"/>
    <property type="match status" value="1"/>
</dbReference>
<gene>
    <name evidence="2" type="ORF">GF359_04580</name>
</gene>
<proteinExistence type="predicted"/>